<proteinExistence type="predicted"/>
<sequence length="73" mass="8150">MRIEIKAVTAALFWLSKTPFIGADFVSAPKGSKWYEWMMSLEVSTSSDLRGSAVLSMRVFAVVRSVSGMHQQH</sequence>
<organism evidence="1">
    <name type="scientific">Arion vulgaris</name>
    <dbReference type="NCBI Taxonomy" id="1028688"/>
    <lineage>
        <taxon>Eukaryota</taxon>
        <taxon>Metazoa</taxon>
        <taxon>Spiralia</taxon>
        <taxon>Lophotrochozoa</taxon>
        <taxon>Mollusca</taxon>
        <taxon>Gastropoda</taxon>
        <taxon>Heterobranchia</taxon>
        <taxon>Euthyneura</taxon>
        <taxon>Panpulmonata</taxon>
        <taxon>Eupulmonata</taxon>
        <taxon>Stylommatophora</taxon>
        <taxon>Helicina</taxon>
        <taxon>Arionoidea</taxon>
        <taxon>Arionidae</taxon>
        <taxon>Arion</taxon>
    </lineage>
</organism>
<dbReference type="AlphaFoldDB" id="A0A0B6ZNY7"/>
<protein>
    <submittedName>
        <fullName evidence="1">Uncharacterized protein</fullName>
    </submittedName>
</protein>
<dbReference type="EMBL" id="HACG01023222">
    <property type="protein sequence ID" value="CEK70087.1"/>
    <property type="molecule type" value="Transcribed_RNA"/>
</dbReference>
<accession>A0A0B6ZNY7</accession>
<gene>
    <name evidence="1" type="primary">ORF72775</name>
</gene>
<evidence type="ECO:0000313" key="1">
    <source>
        <dbReference type="EMBL" id="CEK70087.1"/>
    </source>
</evidence>
<reference evidence="1" key="1">
    <citation type="submission" date="2014-12" db="EMBL/GenBank/DDBJ databases">
        <title>Insight into the proteome of Arion vulgaris.</title>
        <authorList>
            <person name="Aradska J."/>
            <person name="Bulat T."/>
            <person name="Smidak R."/>
            <person name="Sarate P."/>
            <person name="Gangsoo J."/>
            <person name="Sialana F."/>
            <person name="Bilban M."/>
            <person name="Lubec G."/>
        </authorList>
    </citation>
    <scope>NUCLEOTIDE SEQUENCE</scope>
    <source>
        <tissue evidence="1">Skin</tissue>
    </source>
</reference>
<name>A0A0B6ZNY7_9EUPU</name>